<dbReference type="OMA" id="TSVWLPW"/>
<accession>A0A060SHG4</accession>
<organism evidence="4 5">
    <name type="scientific">Pycnoporus cinnabarinus</name>
    <name type="common">Cinnabar-red polypore</name>
    <name type="synonym">Trametes cinnabarina</name>
    <dbReference type="NCBI Taxonomy" id="5643"/>
    <lineage>
        <taxon>Eukaryota</taxon>
        <taxon>Fungi</taxon>
        <taxon>Dikarya</taxon>
        <taxon>Basidiomycota</taxon>
        <taxon>Agaricomycotina</taxon>
        <taxon>Agaricomycetes</taxon>
        <taxon>Polyporales</taxon>
        <taxon>Polyporaceae</taxon>
        <taxon>Trametes</taxon>
    </lineage>
</organism>
<evidence type="ECO:0000313" key="5">
    <source>
        <dbReference type="Proteomes" id="UP000029665"/>
    </source>
</evidence>
<dbReference type="GO" id="GO:0055085">
    <property type="term" value="P:transmembrane transport"/>
    <property type="evidence" value="ECO:0007669"/>
    <property type="project" value="TreeGrafter"/>
</dbReference>
<dbReference type="PANTHER" id="PTHR31145:SF6">
    <property type="entry name" value="INTEGRAL MEMBRANE PROTEIN (AFU_ORTHOLOGUE AFUA_7G01610)"/>
    <property type="match status" value="1"/>
</dbReference>
<feature type="transmembrane region" description="Helical" evidence="2">
    <location>
        <begin position="262"/>
        <end position="285"/>
    </location>
</feature>
<feature type="transmembrane region" description="Helical" evidence="2">
    <location>
        <begin position="442"/>
        <end position="467"/>
    </location>
</feature>
<dbReference type="AlphaFoldDB" id="A0A060SHG4"/>
<proteinExistence type="predicted"/>
<dbReference type="InterPro" id="IPR040241">
    <property type="entry name" value="TRP_Flc/Pkd2-like"/>
</dbReference>
<feature type="compositionally biased region" description="Low complexity" evidence="1">
    <location>
        <begin position="1039"/>
        <end position="1051"/>
    </location>
</feature>
<feature type="region of interest" description="Disordered" evidence="1">
    <location>
        <begin position="790"/>
        <end position="882"/>
    </location>
</feature>
<keyword evidence="2" id="KW-0812">Transmembrane</keyword>
<comment type="caution">
    <text evidence="4">The sequence shown here is derived from an EMBL/GenBank/DDBJ whole genome shotgun (WGS) entry which is preliminary data.</text>
</comment>
<keyword evidence="2" id="KW-0472">Membrane</keyword>
<protein>
    <recommendedName>
        <fullName evidence="3">TRP C-terminal domain-containing protein</fullName>
    </recommendedName>
</protein>
<feature type="compositionally biased region" description="Basic residues" evidence="1">
    <location>
        <begin position="998"/>
        <end position="1010"/>
    </location>
</feature>
<dbReference type="Pfam" id="PF06011">
    <property type="entry name" value="TRP"/>
    <property type="match status" value="1"/>
</dbReference>
<dbReference type="InterPro" id="IPR010308">
    <property type="entry name" value="TRP_C"/>
</dbReference>
<feature type="transmembrane region" description="Helical" evidence="2">
    <location>
        <begin position="665"/>
        <end position="687"/>
    </location>
</feature>
<dbReference type="HOGENOM" id="CLU_007074_0_0_1"/>
<dbReference type="PANTHER" id="PTHR31145">
    <property type="entry name" value="INTEGRAL MEMBRANE PROTEIN (AFU_ORTHOLOGUE AFUA_7G01610)"/>
    <property type="match status" value="1"/>
</dbReference>
<feature type="region of interest" description="Disordered" evidence="1">
    <location>
        <begin position="903"/>
        <end position="949"/>
    </location>
</feature>
<evidence type="ECO:0000256" key="2">
    <source>
        <dbReference type="SAM" id="Phobius"/>
    </source>
</evidence>
<feature type="transmembrane region" description="Helical" evidence="2">
    <location>
        <begin position="640"/>
        <end position="659"/>
    </location>
</feature>
<sequence length="1084" mass="116014">MENNRTKVFRQYFPCVLRKRASGSYALSLQHHGDASYTHASLTTNVVEDVEDLFDLTSLVSMAGFHKYSLLSSVISHILVLLALSLSLLTITTAQPATLQFFDCFSSSDTSQKLDVSTVYAQFFPAGGSRGPYINFTVIGTSPQQIIAASNGSNPVATTLFTTTEVLTFEQPNNNTNSFFCDTLRPPSPLGTPDVHNQYCPLNPGPFAFSSSADVQSSLELVTLDTRLRALDPFQHELLCLDVNTTVLKPGAVDSVYGNAHIIFWCTVGLSIGYWAVVGIARLVAAWGRGSSSSGTGVLAKIESAGFILASALSGERFASSPALMRFCTPSLRDIIFHTQWCAALAMVAVQWPMFTYPLLSQTAWATLVYNITIAQGENEHWNPLTVQPYNPPSNFADQLSDPTSPIFINDTAPNYFFQLPPNATTGISAFAYSVGVRPQDLFGICLSLFLAIIAATVVLSVLVWLLDLIMSLLSGAGQTGALPAAGLAGNRSPRYSAASKDMLDGVGVPSTGDENRSLNGHFLFRTTSRFPSGRPWWRWKSNFVSFHGSVLQGNLIRILLLFHLPITIFSCYQMSLGKPHASTTSIALAAVSFAILSVLVPAFLVLRLTLTRTSKLYDETWTLLSLGPLYNHYRHGSQLFACTLFAINIAFGVTIGFGQKSGTAQAIVILVVEVAAALGTSIWLPWGQGASMGLISFLFCVGRIVIAVLLVILTPVVSIGAGAAQWVAYAILFILGLIYLAFALMLLVKILEAVLRIVGGVGFGRSKHVVDSGLLGTLGLMGCCGSRRPRRPRGYRPADPQPQSFMLPRPAPPFKEATPTSSGPPSVLRPEHAMQPYREDSDDETGFIMGAWRPFLGPGDTAMEEQPPAPEPPKSGFARVAGGRAHYDSPYAIASGSTQTFPSVERDLPASTGSLAQTPSVVDYSPPPTPSIAPAARGLPPGAMPPAHIRTKSQTAIIENASLPFLSQQGGPSSSGDAAARGESAVVDDNVSSLSQPKKKHWYNRRKNRRMSESDALAGPSSAQETGRSFVVVRKPRPGISGPSGSSASAQLADGTSEQGHRGQSFEVLRGASHSDPQTPSAS</sequence>
<feature type="compositionally biased region" description="Polar residues" evidence="1">
    <location>
        <begin position="912"/>
        <end position="921"/>
    </location>
</feature>
<dbReference type="STRING" id="5643.A0A060SHG4"/>
<feature type="transmembrane region" description="Helical" evidence="2">
    <location>
        <begin position="694"/>
        <end position="715"/>
    </location>
</feature>
<evidence type="ECO:0000256" key="1">
    <source>
        <dbReference type="SAM" id="MobiDB-lite"/>
    </source>
</evidence>
<feature type="region of interest" description="Disordered" evidence="1">
    <location>
        <begin position="966"/>
        <end position="1084"/>
    </location>
</feature>
<feature type="transmembrane region" description="Helical" evidence="2">
    <location>
        <begin position="68"/>
        <end position="91"/>
    </location>
</feature>
<feature type="transmembrane region" description="Helical" evidence="2">
    <location>
        <begin position="588"/>
        <end position="607"/>
    </location>
</feature>
<feature type="compositionally biased region" description="Polar residues" evidence="1">
    <location>
        <begin position="966"/>
        <end position="977"/>
    </location>
</feature>
<gene>
    <name evidence="4" type="ORF">BN946_scf185015.g134</name>
</gene>
<evidence type="ECO:0000259" key="3">
    <source>
        <dbReference type="Pfam" id="PF06011"/>
    </source>
</evidence>
<dbReference type="Proteomes" id="UP000029665">
    <property type="component" value="Unassembled WGS sequence"/>
</dbReference>
<reference evidence="4" key="1">
    <citation type="submission" date="2014-01" db="EMBL/GenBank/DDBJ databases">
        <title>The genome of the white-rot fungus Pycnoporus cinnabarinus: a basidiomycete model with a versatile arsenal for lignocellulosic biomass breakdown.</title>
        <authorList>
            <person name="Levasseur A."/>
            <person name="Lomascolo A."/>
            <person name="Ruiz-Duenas F.J."/>
            <person name="Uzan E."/>
            <person name="Piumi F."/>
            <person name="Kues U."/>
            <person name="Ram A.F.J."/>
            <person name="Murat C."/>
            <person name="Haon M."/>
            <person name="Benoit I."/>
            <person name="Arfi Y."/>
            <person name="Chevret D."/>
            <person name="Drula E."/>
            <person name="Kwon M.J."/>
            <person name="Gouret P."/>
            <person name="Lesage-Meessen L."/>
            <person name="Lombard V."/>
            <person name="Mariette J."/>
            <person name="Noirot C."/>
            <person name="Park J."/>
            <person name="Patyshakuliyeva A."/>
            <person name="Wieneger R.A.B."/>
            <person name="Wosten H.A.B."/>
            <person name="Martin F."/>
            <person name="Coutinho P.M."/>
            <person name="de Vries R."/>
            <person name="Martinez A.T."/>
            <person name="Klopp C."/>
            <person name="Pontarotti P."/>
            <person name="Henrissat B."/>
            <person name="Record E."/>
        </authorList>
    </citation>
    <scope>NUCLEOTIDE SEQUENCE [LARGE SCALE GENOMIC DNA]</scope>
    <source>
        <strain evidence="4">BRFM137</strain>
    </source>
</reference>
<dbReference type="GO" id="GO:0016020">
    <property type="term" value="C:membrane"/>
    <property type="evidence" value="ECO:0007669"/>
    <property type="project" value="TreeGrafter"/>
</dbReference>
<keyword evidence="5" id="KW-1185">Reference proteome</keyword>
<feature type="domain" description="TRP C-terminal" evidence="3">
    <location>
        <begin position="299"/>
        <end position="756"/>
    </location>
</feature>
<dbReference type="EMBL" id="CCBP010000123">
    <property type="protein sequence ID" value="CDO73805.1"/>
    <property type="molecule type" value="Genomic_DNA"/>
</dbReference>
<evidence type="ECO:0000313" key="4">
    <source>
        <dbReference type="EMBL" id="CDO73805.1"/>
    </source>
</evidence>
<dbReference type="OrthoDB" id="5312224at2759"/>
<feature type="transmembrane region" description="Helical" evidence="2">
    <location>
        <begin position="556"/>
        <end position="576"/>
    </location>
</feature>
<name>A0A060SHG4_PYCCI</name>
<feature type="transmembrane region" description="Helical" evidence="2">
    <location>
        <begin position="727"/>
        <end position="749"/>
    </location>
</feature>
<keyword evidence="2" id="KW-1133">Transmembrane helix</keyword>